<dbReference type="PANTHER" id="PTHR46438">
    <property type="entry name" value="ALPHA/BETA-HYDROLASES SUPERFAMILY PROTEIN"/>
    <property type="match status" value="1"/>
</dbReference>
<evidence type="ECO:0000259" key="1">
    <source>
        <dbReference type="Pfam" id="PF12697"/>
    </source>
</evidence>
<sequence>MSGPASAAADPAAPGPAALVAAIEAKAERLTTPCGDGEMVWHRWGSGPLLVLFHGGFGSWTHWLRNVEELARHYTVLAADLPGLGDSALAPEPYDGWTIARICADGLERLVPAGERFDLVGFSFGGVIGGPTAVLMGDRVKSFTFVGSGGTGARRRTLELKSWRQLPDPAEQDAIHRENLAILMLADPDSIDDLAAYLQAGNARRGRTKSRPISMSQILLDALPRVQAPVAAIFGELDATAHPWLHEREEKLRALRPELVFRVIPKAGHWVQFEAPERFNAELLDLLAARGQ</sequence>
<dbReference type="Proteomes" id="UP000278222">
    <property type="component" value="Unassembled WGS sequence"/>
</dbReference>
<dbReference type="EMBL" id="RJKX01000019">
    <property type="protein sequence ID" value="ROP81071.1"/>
    <property type="molecule type" value="Genomic_DNA"/>
</dbReference>
<dbReference type="RefSeq" id="WP_123695569.1">
    <property type="nucleotide sequence ID" value="NZ_AP019700.1"/>
</dbReference>
<feature type="domain" description="AB hydrolase-1" evidence="1">
    <location>
        <begin position="50"/>
        <end position="281"/>
    </location>
</feature>
<gene>
    <name evidence="2" type="ORF">EDC65_5406</name>
</gene>
<dbReference type="OrthoDB" id="9815441at2"/>
<name>A0A3N1KJR4_9PROT</name>
<dbReference type="InterPro" id="IPR029058">
    <property type="entry name" value="AB_hydrolase_fold"/>
</dbReference>
<evidence type="ECO:0000313" key="2">
    <source>
        <dbReference type="EMBL" id="ROP81071.1"/>
    </source>
</evidence>
<reference evidence="2 3" key="1">
    <citation type="submission" date="2018-11" db="EMBL/GenBank/DDBJ databases">
        <title>Genomic Encyclopedia of Type Strains, Phase IV (KMG-IV): sequencing the most valuable type-strain genomes for metagenomic binning, comparative biology and taxonomic classification.</title>
        <authorList>
            <person name="Goeker M."/>
        </authorList>
    </citation>
    <scope>NUCLEOTIDE SEQUENCE [LARGE SCALE GENOMIC DNA]</scope>
    <source>
        <strain evidence="2 3">DSM 5900</strain>
    </source>
</reference>
<organism evidence="2 3">
    <name type="scientific">Stella humosa</name>
    <dbReference type="NCBI Taxonomy" id="94"/>
    <lineage>
        <taxon>Bacteria</taxon>
        <taxon>Pseudomonadati</taxon>
        <taxon>Pseudomonadota</taxon>
        <taxon>Alphaproteobacteria</taxon>
        <taxon>Rhodospirillales</taxon>
        <taxon>Stellaceae</taxon>
        <taxon>Stella</taxon>
    </lineage>
</organism>
<proteinExistence type="predicted"/>
<dbReference type="Gene3D" id="3.40.50.1820">
    <property type="entry name" value="alpha/beta hydrolase"/>
    <property type="match status" value="1"/>
</dbReference>
<dbReference type="Pfam" id="PF12697">
    <property type="entry name" value="Abhydrolase_6"/>
    <property type="match status" value="1"/>
</dbReference>
<dbReference type="AlphaFoldDB" id="A0A3N1KJR4"/>
<protein>
    <submittedName>
        <fullName evidence="2">Pimeloyl-ACP methyl ester carboxylesterase</fullName>
    </submittedName>
</protein>
<evidence type="ECO:0000313" key="3">
    <source>
        <dbReference type="Proteomes" id="UP000278222"/>
    </source>
</evidence>
<comment type="caution">
    <text evidence="2">The sequence shown here is derived from an EMBL/GenBank/DDBJ whole genome shotgun (WGS) entry which is preliminary data.</text>
</comment>
<dbReference type="InterPro" id="IPR000073">
    <property type="entry name" value="AB_hydrolase_1"/>
</dbReference>
<dbReference type="SUPFAM" id="SSF53474">
    <property type="entry name" value="alpha/beta-Hydrolases"/>
    <property type="match status" value="1"/>
</dbReference>
<keyword evidence="3" id="KW-1185">Reference proteome</keyword>
<accession>A0A3N1KJR4</accession>